<dbReference type="EMBL" id="JBGJLR010000004">
    <property type="protein sequence ID" value="MEZ2738870.1"/>
    <property type="molecule type" value="Genomic_DNA"/>
</dbReference>
<keyword evidence="2" id="KW-1185">Reference proteome</keyword>
<evidence type="ECO:0000313" key="2">
    <source>
        <dbReference type="Proteomes" id="UP001567350"/>
    </source>
</evidence>
<dbReference type="RefSeq" id="WP_313606432.1">
    <property type="nucleotide sequence ID" value="NZ_DAMCKS010000036.1"/>
</dbReference>
<comment type="caution">
    <text evidence="1">The sequence shown here is derived from an EMBL/GenBank/DDBJ whole genome shotgun (WGS) entry which is preliminary data.</text>
</comment>
<protein>
    <submittedName>
        <fullName evidence="1">Uncharacterized protein</fullName>
    </submittedName>
</protein>
<accession>A0ABV4IAJ4</accession>
<sequence length="73" mass="8412">MNHVRTREDCFDRLTMDEVQTEAFAAYVGAKRYFETHDFAAETRDSPPHTVDHARNLAVSHTLTGVSRPEFCR</sequence>
<name>A0ABV4IAJ4_9BURK</name>
<dbReference type="Proteomes" id="UP001567350">
    <property type="component" value="Unassembled WGS sequence"/>
</dbReference>
<reference evidence="1 2" key="1">
    <citation type="submission" date="2024-08" db="EMBL/GenBank/DDBJ databases">
        <authorList>
            <person name="Feng Z."/>
            <person name="Ronholm J."/>
        </authorList>
    </citation>
    <scope>NUCLEOTIDE SEQUENCE [LARGE SCALE GENOMIC DNA]</scope>
    <source>
        <strain evidence="1 2">4-AB0-8</strain>
    </source>
</reference>
<proteinExistence type="predicted"/>
<organism evidence="1 2">
    <name type="scientific">Comamonas jiangduensis</name>
    <dbReference type="NCBI Taxonomy" id="1194168"/>
    <lineage>
        <taxon>Bacteria</taxon>
        <taxon>Pseudomonadati</taxon>
        <taxon>Pseudomonadota</taxon>
        <taxon>Betaproteobacteria</taxon>
        <taxon>Burkholderiales</taxon>
        <taxon>Comamonadaceae</taxon>
        <taxon>Comamonas</taxon>
    </lineage>
</organism>
<evidence type="ECO:0000313" key="1">
    <source>
        <dbReference type="EMBL" id="MEZ2738870.1"/>
    </source>
</evidence>
<gene>
    <name evidence="1" type="ORF">ACBP88_05225</name>
</gene>